<gene>
    <name evidence="1" type="ORF">EKE94_08665</name>
</gene>
<dbReference type="Pfam" id="PF13430">
    <property type="entry name" value="DUF4112"/>
    <property type="match status" value="1"/>
</dbReference>
<dbReference type="AlphaFoldDB" id="A0A438AKF8"/>
<sequence length="109" mass="11634">MAALERLAERMDAAFRLPLIGTRIGWDGILGLLPGIGDAAAFGPAGYIIYRAMQMGAPRPVLARMAANAGVDAVVGTVPLIGDLLDIGLKANRRNVRLLRRHFERTGAL</sequence>
<dbReference type="InterPro" id="IPR025187">
    <property type="entry name" value="DUF4112"/>
</dbReference>
<proteinExistence type="predicted"/>
<dbReference type="EMBL" id="RQXX01000002">
    <property type="protein sequence ID" value="RVV99105.1"/>
    <property type="molecule type" value="Genomic_DNA"/>
</dbReference>
<dbReference type="PANTHER" id="PTHR35519">
    <property type="entry name" value="MEMBRANE PROTEINS"/>
    <property type="match status" value="1"/>
</dbReference>
<name>A0A438AKF8_9RHOB</name>
<protein>
    <submittedName>
        <fullName evidence="1">DUF4112 domain-containing protein</fullName>
    </submittedName>
</protein>
<accession>A0A438AKF8</accession>
<dbReference type="PANTHER" id="PTHR35519:SF2">
    <property type="entry name" value="PH DOMAIN PROTEIN"/>
    <property type="match status" value="1"/>
</dbReference>
<reference evidence="1 2" key="1">
    <citation type="submission" date="2018-11" db="EMBL/GenBank/DDBJ databases">
        <title>Mesobaculum littorinae gen. nov., sp. nov., isolated from Littorina scabra that represents a novel genus of the order Rhodobacteraceae.</title>
        <authorList>
            <person name="Li F."/>
        </authorList>
    </citation>
    <scope>NUCLEOTIDE SEQUENCE [LARGE SCALE GENOMIC DNA]</scope>
    <source>
        <strain evidence="1 2">M0103</strain>
    </source>
</reference>
<evidence type="ECO:0000313" key="1">
    <source>
        <dbReference type="EMBL" id="RVV99105.1"/>
    </source>
</evidence>
<comment type="caution">
    <text evidence="1">The sequence shown here is derived from an EMBL/GenBank/DDBJ whole genome shotgun (WGS) entry which is preliminary data.</text>
</comment>
<dbReference type="Proteomes" id="UP000285908">
    <property type="component" value="Unassembled WGS sequence"/>
</dbReference>
<organism evidence="1 2">
    <name type="scientific">Mesobaculum littorinae</name>
    <dbReference type="NCBI Taxonomy" id="2486419"/>
    <lineage>
        <taxon>Bacteria</taxon>
        <taxon>Pseudomonadati</taxon>
        <taxon>Pseudomonadota</taxon>
        <taxon>Alphaproteobacteria</taxon>
        <taxon>Rhodobacterales</taxon>
        <taxon>Roseobacteraceae</taxon>
        <taxon>Mesobaculum</taxon>
    </lineage>
</organism>
<keyword evidence="2" id="KW-1185">Reference proteome</keyword>
<dbReference type="OrthoDB" id="513552at2"/>
<evidence type="ECO:0000313" key="2">
    <source>
        <dbReference type="Proteomes" id="UP000285908"/>
    </source>
</evidence>